<proteinExistence type="predicted"/>
<dbReference type="RefSeq" id="WP_145088040.1">
    <property type="nucleotide sequence ID" value="NZ_CP036274.1"/>
</dbReference>
<dbReference type="Proteomes" id="UP000315017">
    <property type="component" value="Chromosome"/>
</dbReference>
<gene>
    <name evidence="3" type="ORF">ETAA8_22550</name>
</gene>
<name>A0A517YAA5_9BACT</name>
<evidence type="ECO:0008006" key="5">
    <source>
        <dbReference type="Google" id="ProtNLM"/>
    </source>
</evidence>
<keyword evidence="4" id="KW-1185">Reference proteome</keyword>
<dbReference type="OrthoDB" id="289126at2"/>
<sequence length="571" mass="63675">MHTIYGISRAVAWTICLAVWAVTSLTMVAADAPPLHQQIDSLVSQRLDELKVTPAGPSSDAEFIRRVHLDLTGVIPTAQATRAFLENSATDKRQKLIDDLLASPDYALHMARVFDVMLTEQRIAAGGNLYDVPAATWREYLAESFAANKPWDQLVRELLASDGTDAKLAGAFKFYIVRDVASHQLTRDVGRLFLGVDLQCAQCHDDPHVADYRQADYFGIYAFLERSKMHPLSPRGAQLAETAASKTTFVSVFTTKSGETSPRLPGGEMIADPPLEKDKEYLVKPEPKVRGVPTYSRRLKLAEQLPRAETLGFTRNIANRLWAILLGRGLVHPLDLHHAANPPSHPELLAVLERWLVENHYDIRGFLREVALSDTYQRSSLMTVDSKDLPEQSFAVASLRGLSAEQLRWSVLQATGRIELHYARLDAQTKKTSPLPEASPTPAWKEKITRNEALERQSVSLVAAFTGLPGQPEEGFQPVVDQALYFRNSTKLLPILQEDSGTLLARLNQMSDIQSVADGLYLSVLSRLPTEDEVAEVRQLLQSIKTPKERREPLQALLWGLLLSSEFRLNH</sequence>
<dbReference type="Pfam" id="PF07587">
    <property type="entry name" value="PSD1"/>
    <property type="match status" value="1"/>
</dbReference>
<dbReference type="InterPro" id="IPR011444">
    <property type="entry name" value="DUF1549"/>
</dbReference>
<accession>A0A517YAA5</accession>
<evidence type="ECO:0000259" key="1">
    <source>
        <dbReference type="Pfam" id="PF07583"/>
    </source>
</evidence>
<feature type="domain" description="DUF1553" evidence="2">
    <location>
        <begin position="297"/>
        <end position="540"/>
    </location>
</feature>
<reference evidence="3 4" key="1">
    <citation type="submission" date="2019-02" db="EMBL/GenBank/DDBJ databases">
        <title>Deep-cultivation of Planctomycetes and their phenomic and genomic characterization uncovers novel biology.</title>
        <authorList>
            <person name="Wiegand S."/>
            <person name="Jogler M."/>
            <person name="Boedeker C."/>
            <person name="Pinto D."/>
            <person name="Vollmers J."/>
            <person name="Rivas-Marin E."/>
            <person name="Kohn T."/>
            <person name="Peeters S.H."/>
            <person name="Heuer A."/>
            <person name="Rast P."/>
            <person name="Oberbeckmann S."/>
            <person name="Bunk B."/>
            <person name="Jeske O."/>
            <person name="Meyerdierks A."/>
            <person name="Storesund J.E."/>
            <person name="Kallscheuer N."/>
            <person name="Luecker S."/>
            <person name="Lage O.M."/>
            <person name="Pohl T."/>
            <person name="Merkel B.J."/>
            <person name="Hornburger P."/>
            <person name="Mueller R.-W."/>
            <person name="Bruemmer F."/>
            <person name="Labrenz M."/>
            <person name="Spormann A.M."/>
            <person name="Op den Camp H."/>
            <person name="Overmann J."/>
            <person name="Amann R."/>
            <person name="Jetten M.S.M."/>
            <person name="Mascher T."/>
            <person name="Medema M.H."/>
            <person name="Devos D.P."/>
            <person name="Kaster A.-K."/>
            <person name="Ovreas L."/>
            <person name="Rohde M."/>
            <person name="Galperin M.Y."/>
            <person name="Jogler C."/>
        </authorList>
    </citation>
    <scope>NUCLEOTIDE SEQUENCE [LARGE SCALE GENOMIC DNA]</scope>
    <source>
        <strain evidence="3 4">ETA_A8</strain>
    </source>
</reference>
<evidence type="ECO:0000313" key="4">
    <source>
        <dbReference type="Proteomes" id="UP000315017"/>
    </source>
</evidence>
<dbReference type="EMBL" id="CP036274">
    <property type="protein sequence ID" value="QDU27170.1"/>
    <property type="molecule type" value="Genomic_DNA"/>
</dbReference>
<dbReference type="PANTHER" id="PTHR35889:SF3">
    <property type="entry name" value="F-BOX DOMAIN-CONTAINING PROTEIN"/>
    <property type="match status" value="1"/>
</dbReference>
<evidence type="ECO:0000313" key="3">
    <source>
        <dbReference type="EMBL" id="QDU27170.1"/>
    </source>
</evidence>
<dbReference type="KEGG" id="aagg:ETAA8_22550"/>
<dbReference type="Pfam" id="PF07583">
    <property type="entry name" value="PSCyt2"/>
    <property type="match status" value="1"/>
</dbReference>
<evidence type="ECO:0000259" key="2">
    <source>
        <dbReference type="Pfam" id="PF07587"/>
    </source>
</evidence>
<organism evidence="3 4">
    <name type="scientific">Anatilimnocola aggregata</name>
    <dbReference type="NCBI Taxonomy" id="2528021"/>
    <lineage>
        <taxon>Bacteria</taxon>
        <taxon>Pseudomonadati</taxon>
        <taxon>Planctomycetota</taxon>
        <taxon>Planctomycetia</taxon>
        <taxon>Pirellulales</taxon>
        <taxon>Pirellulaceae</taxon>
        <taxon>Anatilimnocola</taxon>
    </lineage>
</organism>
<dbReference type="InterPro" id="IPR022655">
    <property type="entry name" value="DUF1553"/>
</dbReference>
<feature type="domain" description="DUF1549" evidence="1">
    <location>
        <begin position="38"/>
        <end position="227"/>
    </location>
</feature>
<dbReference type="AlphaFoldDB" id="A0A517YAA5"/>
<protein>
    <recommendedName>
        <fullName evidence="5">DUF1549 domain-containing protein</fullName>
    </recommendedName>
</protein>
<dbReference type="PANTHER" id="PTHR35889">
    <property type="entry name" value="CYCLOINULO-OLIGOSACCHARIDE FRUCTANOTRANSFERASE-RELATED"/>
    <property type="match status" value="1"/>
</dbReference>